<dbReference type="GO" id="GO:0017057">
    <property type="term" value="F:6-phosphogluconolactonase activity"/>
    <property type="evidence" value="ECO:0007669"/>
    <property type="project" value="TreeGrafter"/>
</dbReference>
<feature type="chain" id="PRO_5034931185" description="6-phosphogluconolactonase" evidence="2">
    <location>
        <begin position="18"/>
        <end position="355"/>
    </location>
</feature>
<comment type="similarity">
    <text evidence="1">Belongs to the cycloisomerase 2 family.</text>
</comment>
<comment type="caution">
    <text evidence="3">The sequence shown here is derived from an EMBL/GenBank/DDBJ whole genome shotgun (WGS) entry which is preliminary data.</text>
</comment>
<proteinExistence type="inferred from homology"/>
<evidence type="ECO:0000313" key="3">
    <source>
        <dbReference type="EMBL" id="KAF0316441.1"/>
    </source>
</evidence>
<dbReference type="InterPro" id="IPR050282">
    <property type="entry name" value="Cycloisomerase_2"/>
</dbReference>
<dbReference type="AlphaFoldDB" id="A0A8H3VTZ4"/>
<feature type="signal peptide" evidence="2">
    <location>
        <begin position="1"/>
        <end position="17"/>
    </location>
</feature>
<dbReference type="PANTHER" id="PTHR30344:SF1">
    <property type="entry name" value="6-PHOSPHOGLUCONOLACTONASE"/>
    <property type="match status" value="1"/>
</dbReference>
<dbReference type="Proteomes" id="UP000434172">
    <property type="component" value="Unassembled WGS sequence"/>
</dbReference>
<keyword evidence="4" id="KW-1185">Reference proteome</keyword>
<dbReference type="InterPro" id="IPR011048">
    <property type="entry name" value="Haem_d1_sf"/>
</dbReference>
<keyword evidence="2" id="KW-0732">Signal</keyword>
<gene>
    <name evidence="3" type="ORF">GQ607_016290</name>
</gene>
<dbReference type="EMBL" id="WOWK01000158">
    <property type="protein sequence ID" value="KAF0316441.1"/>
    <property type="molecule type" value="Genomic_DNA"/>
</dbReference>
<organism evidence="3 4">
    <name type="scientific">Colletotrichum asianum</name>
    <dbReference type="NCBI Taxonomy" id="702518"/>
    <lineage>
        <taxon>Eukaryota</taxon>
        <taxon>Fungi</taxon>
        <taxon>Dikarya</taxon>
        <taxon>Ascomycota</taxon>
        <taxon>Pezizomycotina</taxon>
        <taxon>Sordariomycetes</taxon>
        <taxon>Hypocreomycetidae</taxon>
        <taxon>Glomerellales</taxon>
        <taxon>Glomerellaceae</taxon>
        <taxon>Colletotrichum</taxon>
        <taxon>Colletotrichum gloeosporioides species complex</taxon>
    </lineage>
</organism>
<protein>
    <recommendedName>
        <fullName evidence="5">6-phosphogluconolactonase</fullName>
    </recommendedName>
</protein>
<evidence type="ECO:0008006" key="5">
    <source>
        <dbReference type="Google" id="ProtNLM"/>
    </source>
</evidence>
<evidence type="ECO:0000256" key="1">
    <source>
        <dbReference type="ARBA" id="ARBA00005564"/>
    </source>
</evidence>
<dbReference type="PANTHER" id="PTHR30344">
    <property type="entry name" value="6-PHOSPHOGLUCONOLACTONASE-RELATED"/>
    <property type="match status" value="1"/>
</dbReference>
<name>A0A8H3VTZ4_9PEZI</name>
<dbReference type="InterPro" id="IPR019405">
    <property type="entry name" value="Lactonase_7-beta_prop"/>
</dbReference>
<dbReference type="Pfam" id="PF10282">
    <property type="entry name" value="Lactonase"/>
    <property type="match status" value="1"/>
</dbReference>
<reference evidence="3 4" key="1">
    <citation type="submission" date="2019-12" db="EMBL/GenBank/DDBJ databases">
        <title>A genome sequence resource for the geographically widespread anthracnose pathogen Colletotrichum asianum.</title>
        <authorList>
            <person name="Meng Y."/>
        </authorList>
    </citation>
    <scope>NUCLEOTIDE SEQUENCE [LARGE SCALE GENOMIC DNA]</scope>
    <source>
        <strain evidence="3 4">ICMP 18580</strain>
    </source>
</reference>
<dbReference type="Gene3D" id="2.130.10.10">
    <property type="entry name" value="YVTN repeat-like/Quinoprotein amine dehydrogenase"/>
    <property type="match status" value="1"/>
</dbReference>
<evidence type="ECO:0000313" key="4">
    <source>
        <dbReference type="Proteomes" id="UP000434172"/>
    </source>
</evidence>
<accession>A0A8H3VTZ4</accession>
<sequence>MRLSLLFANLAIAVAAANQTAANIYVSSYGGYVFSINVANDKRRMLYCFDEGVFAANGSLSSYSTSSTGSLTLEERRKIPSGPSAAVLWGSGAQKTLGISHYNGSAVTVGNTQENGVVTPAEQLFFYKDDPGSNPRQTTPEQHHIVLDPTGQFVLVPAFGLDELQVFKINGSSIQQLESTKVASGSGPRHGVFWSPNWSNQTENLYFLLLAGLTSALNTYKVSYSDTGMSFSEVDVTTSYGTAPVPMDNYAAEIAVSPDNRFVVVSNRNGTAIAHDSLNYGSGVTEFWDRLSSFEPMSNGTPVLKQMVLAGGRYPRNFAFNKVVIAERNIETGVFGDILSNITVIGEPTCVVWDD</sequence>
<dbReference type="SUPFAM" id="SSF51004">
    <property type="entry name" value="C-terminal (heme d1) domain of cytochrome cd1-nitrite reductase"/>
    <property type="match status" value="1"/>
</dbReference>
<dbReference type="OrthoDB" id="9972196at2759"/>
<dbReference type="InterPro" id="IPR015943">
    <property type="entry name" value="WD40/YVTN_repeat-like_dom_sf"/>
</dbReference>
<evidence type="ECO:0000256" key="2">
    <source>
        <dbReference type="SAM" id="SignalP"/>
    </source>
</evidence>